<evidence type="ECO:0000256" key="1">
    <source>
        <dbReference type="ARBA" id="ARBA00023125"/>
    </source>
</evidence>
<feature type="non-terminal residue" evidence="3">
    <location>
        <position position="1"/>
    </location>
</feature>
<dbReference type="AlphaFoldDB" id="A0A381QRR5"/>
<sequence length="235" mass="25740">VVADEAEGPGGVLNIGEVLTRLEPEFPEATVSKIRFLESRGLLAPGRSPSGYRQFSEADVARLTWILRQQRDHFLPLKVIGDLLAEGRDLIEEGDGSGRPFTEEARVRDLGSVSMSREELATAGGLEVESIDELERLGLLEGREAGTSVVYDGDALLVARVAARFAEHGFDVRHLRMYLVAAQREAGIIEQMLRPILRDGDGRSRAEVRRLVNELSDAGAALHDLLLRRSLGSFG</sequence>
<dbReference type="InterPro" id="IPR009061">
    <property type="entry name" value="DNA-bd_dom_put_sf"/>
</dbReference>
<dbReference type="SMART" id="SM00422">
    <property type="entry name" value="HTH_MERR"/>
    <property type="match status" value="1"/>
</dbReference>
<gene>
    <name evidence="3" type="ORF">METZ01_LOCUS33087</name>
</gene>
<dbReference type="Pfam" id="PF13411">
    <property type="entry name" value="MerR_1"/>
    <property type="match status" value="1"/>
</dbReference>
<dbReference type="PROSITE" id="PS50937">
    <property type="entry name" value="HTH_MERR_2"/>
    <property type="match status" value="1"/>
</dbReference>
<keyword evidence="1" id="KW-0238">DNA-binding</keyword>
<dbReference type="InterPro" id="IPR000551">
    <property type="entry name" value="MerR-type_HTH_dom"/>
</dbReference>
<dbReference type="EMBL" id="UINC01001419">
    <property type="protein sequence ID" value="SUZ80233.1"/>
    <property type="molecule type" value="Genomic_DNA"/>
</dbReference>
<dbReference type="CDD" id="cd00592">
    <property type="entry name" value="HTH_MerR-like"/>
    <property type="match status" value="1"/>
</dbReference>
<reference evidence="3" key="1">
    <citation type="submission" date="2018-05" db="EMBL/GenBank/DDBJ databases">
        <authorList>
            <person name="Lanie J.A."/>
            <person name="Ng W.-L."/>
            <person name="Kazmierczak K.M."/>
            <person name="Andrzejewski T.M."/>
            <person name="Davidsen T.M."/>
            <person name="Wayne K.J."/>
            <person name="Tettelin H."/>
            <person name="Glass J.I."/>
            <person name="Rusch D."/>
            <person name="Podicherti R."/>
            <person name="Tsui H.-C.T."/>
            <person name="Winkler M.E."/>
        </authorList>
    </citation>
    <scope>NUCLEOTIDE SEQUENCE</scope>
</reference>
<dbReference type="GO" id="GO:0003700">
    <property type="term" value="F:DNA-binding transcription factor activity"/>
    <property type="evidence" value="ECO:0007669"/>
    <property type="project" value="InterPro"/>
</dbReference>
<dbReference type="SUPFAM" id="SSF46955">
    <property type="entry name" value="Putative DNA-binding domain"/>
    <property type="match status" value="1"/>
</dbReference>
<accession>A0A381QRR5</accession>
<feature type="domain" description="HTH merR-type" evidence="2">
    <location>
        <begin position="30"/>
        <end position="86"/>
    </location>
</feature>
<evidence type="ECO:0000259" key="2">
    <source>
        <dbReference type="PROSITE" id="PS50937"/>
    </source>
</evidence>
<dbReference type="Gene3D" id="1.10.1660.10">
    <property type="match status" value="1"/>
</dbReference>
<dbReference type="PANTHER" id="PTHR30204">
    <property type="entry name" value="REDOX-CYCLING DRUG-SENSING TRANSCRIPTIONAL ACTIVATOR SOXR"/>
    <property type="match status" value="1"/>
</dbReference>
<dbReference type="InterPro" id="IPR047057">
    <property type="entry name" value="MerR_fam"/>
</dbReference>
<organism evidence="3">
    <name type="scientific">marine metagenome</name>
    <dbReference type="NCBI Taxonomy" id="408172"/>
    <lineage>
        <taxon>unclassified sequences</taxon>
        <taxon>metagenomes</taxon>
        <taxon>ecological metagenomes</taxon>
    </lineage>
</organism>
<dbReference type="PANTHER" id="PTHR30204:SF89">
    <property type="entry name" value="HTH MERR-TYPE DOMAIN-CONTAINING PROTEIN"/>
    <property type="match status" value="1"/>
</dbReference>
<protein>
    <recommendedName>
        <fullName evidence="2">HTH merR-type domain-containing protein</fullName>
    </recommendedName>
</protein>
<dbReference type="GO" id="GO:0003677">
    <property type="term" value="F:DNA binding"/>
    <property type="evidence" value="ECO:0007669"/>
    <property type="project" value="UniProtKB-KW"/>
</dbReference>
<name>A0A381QRR5_9ZZZZ</name>
<proteinExistence type="predicted"/>
<evidence type="ECO:0000313" key="3">
    <source>
        <dbReference type="EMBL" id="SUZ80233.1"/>
    </source>
</evidence>